<dbReference type="AlphaFoldDB" id="A0A246I5G5"/>
<feature type="compositionally biased region" description="Basic and acidic residues" evidence="1">
    <location>
        <begin position="45"/>
        <end position="66"/>
    </location>
</feature>
<name>A0A246I5G5_STEMA</name>
<gene>
    <name evidence="2" type="ORF">CEE63_11595</name>
</gene>
<feature type="region of interest" description="Disordered" evidence="1">
    <location>
        <begin position="35"/>
        <end position="66"/>
    </location>
</feature>
<evidence type="ECO:0000313" key="3">
    <source>
        <dbReference type="Proteomes" id="UP000197090"/>
    </source>
</evidence>
<proteinExistence type="predicted"/>
<evidence type="ECO:0000313" key="2">
    <source>
        <dbReference type="EMBL" id="OWQ73792.1"/>
    </source>
</evidence>
<sequence length="66" mass="7219">MSLSDRLRRIELQQEEQRQATAGIAQQLAALIDALAAEGEEEQDEPARSLDGELVPGERDQSQSLG</sequence>
<accession>A0A246I5G5</accession>
<comment type="caution">
    <text evidence="2">The sequence shown here is derived from an EMBL/GenBank/DDBJ whole genome shotgun (WGS) entry which is preliminary data.</text>
</comment>
<protein>
    <submittedName>
        <fullName evidence="2">Uncharacterized protein</fullName>
    </submittedName>
</protein>
<dbReference type="RefSeq" id="WP_088497112.1">
    <property type="nucleotide sequence ID" value="NZ_JAAAFB010000001.1"/>
</dbReference>
<dbReference type="EMBL" id="NIVX01000076">
    <property type="protein sequence ID" value="OWQ73792.1"/>
    <property type="molecule type" value="Genomic_DNA"/>
</dbReference>
<dbReference type="Proteomes" id="UP000197090">
    <property type="component" value="Unassembled WGS sequence"/>
</dbReference>
<organism evidence="2 3">
    <name type="scientific">Stenotrophomonas maltophilia</name>
    <name type="common">Pseudomonas maltophilia</name>
    <name type="synonym">Xanthomonas maltophilia</name>
    <dbReference type="NCBI Taxonomy" id="40324"/>
    <lineage>
        <taxon>Bacteria</taxon>
        <taxon>Pseudomonadati</taxon>
        <taxon>Pseudomonadota</taxon>
        <taxon>Gammaproteobacteria</taxon>
        <taxon>Lysobacterales</taxon>
        <taxon>Lysobacteraceae</taxon>
        <taxon>Stenotrophomonas</taxon>
        <taxon>Stenotrophomonas maltophilia group</taxon>
    </lineage>
</organism>
<evidence type="ECO:0000256" key="1">
    <source>
        <dbReference type="SAM" id="MobiDB-lite"/>
    </source>
</evidence>
<reference evidence="2 3" key="1">
    <citation type="submission" date="2017-06" db="EMBL/GenBank/DDBJ databases">
        <authorList>
            <person name="Kim H.J."/>
            <person name="Triplett B.A."/>
        </authorList>
    </citation>
    <scope>NUCLEOTIDE SEQUENCE [LARGE SCALE GENOMIC DNA]</scope>
    <source>
        <strain evidence="2 3">594</strain>
    </source>
</reference>